<gene>
    <name evidence="6" type="ORF">H8Z83_15750</name>
</gene>
<dbReference type="GO" id="GO:0006269">
    <property type="term" value="P:DNA replication, synthesis of primer"/>
    <property type="evidence" value="ECO:0007669"/>
    <property type="project" value="TreeGrafter"/>
</dbReference>
<proteinExistence type="predicted"/>
<dbReference type="PANTHER" id="PTHR30313:SF2">
    <property type="entry name" value="DNA PRIMASE"/>
    <property type="match status" value="1"/>
</dbReference>
<dbReference type="Pfam" id="PF01807">
    <property type="entry name" value="Zn_ribbon_DnaG"/>
    <property type="match status" value="1"/>
</dbReference>
<dbReference type="GO" id="GO:0003899">
    <property type="term" value="F:DNA-directed RNA polymerase activity"/>
    <property type="evidence" value="ECO:0007669"/>
    <property type="project" value="InterPro"/>
</dbReference>
<dbReference type="Gene3D" id="3.90.580.10">
    <property type="entry name" value="Zinc finger, CHC2-type domain"/>
    <property type="match status" value="1"/>
</dbReference>
<protein>
    <recommendedName>
        <fullName evidence="5">Zinc finger CHC2-type domain-containing protein</fullName>
    </recommendedName>
</protein>
<evidence type="ECO:0000259" key="5">
    <source>
        <dbReference type="SMART" id="SM00400"/>
    </source>
</evidence>
<sequence length="174" mass="19517">MPGNDLARQIKEHLTARQVVELYGFHPDRGGYIQCPFHTGDNHGSLKVYDGSKTGWHCFGCGAGGSVIDFVMRLFGLSFAQACLKLNCDFGLGLTGERPSMAERSALLEARRREAQEKEAAAALYREKAAEYRQLWEAQKFLSPDIVGYIHPLYAEAAKKLPVLEWWLDQNIGR</sequence>
<keyword evidence="7" id="KW-1185">Reference proteome</keyword>
<name>A0A923S8H5_9FIRM</name>
<dbReference type="AlphaFoldDB" id="A0A923S8H5"/>
<dbReference type="EMBL" id="JACOQI010000021">
    <property type="protein sequence ID" value="MBC5771755.1"/>
    <property type="molecule type" value="Genomic_DNA"/>
</dbReference>
<dbReference type="RefSeq" id="WP_187015946.1">
    <property type="nucleotide sequence ID" value="NZ_JACOQI010000021.1"/>
</dbReference>
<dbReference type="GO" id="GO:0003677">
    <property type="term" value="F:DNA binding"/>
    <property type="evidence" value="ECO:0007669"/>
    <property type="project" value="InterPro"/>
</dbReference>
<organism evidence="6 7">
    <name type="scientific">Dysosmobacter segnis</name>
    <dbReference type="NCBI Taxonomy" id="2763042"/>
    <lineage>
        <taxon>Bacteria</taxon>
        <taxon>Bacillati</taxon>
        <taxon>Bacillota</taxon>
        <taxon>Clostridia</taxon>
        <taxon>Eubacteriales</taxon>
        <taxon>Oscillospiraceae</taxon>
        <taxon>Dysosmobacter</taxon>
    </lineage>
</organism>
<keyword evidence="1" id="KW-0479">Metal-binding</keyword>
<comment type="caution">
    <text evidence="6">The sequence shown here is derived from an EMBL/GenBank/DDBJ whole genome shotgun (WGS) entry which is preliminary data.</text>
</comment>
<dbReference type="PANTHER" id="PTHR30313">
    <property type="entry name" value="DNA PRIMASE"/>
    <property type="match status" value="1"/>
</dbReference>
<keyword evidence="2" id="KW-0863">Zinc-finger</keyword>
<dbReference type="Proteomes" id="UP000620327">
    <property type="component" value="Unassembled WGS sequence"/>
</dbReference>
<dbReference type="SUPFAM" id="SSF57783">
    <property type="entry name" value="Zinc beta-ribbon"/>
    <property type="match status" value="1"/>
</dbReference>
<dbReference type="GO" id="GO:0005737">
    <property type="term" value="C:cytoplasm"/>
    <property type="evidence" value="ECO:0007669"/>
    <property type="project" value="TreeGrafter"/>
</dbReference>
<evidence type="ECO:0000256" key="1">
    <source>
        <dbReference type="ARBA" id="ARBA00022723"/>
    </source>
</evidence>
<dbReference type="InterPro" id="IPR002694">
    <property type="entry name" value="Znf_CHC2"/>
</dbReference>
<evidence type="ECO:0000256" key="4">
    <source>
        <dbReference type="SAM" id="Coils"/>
    </source>
</evidence>
<accession>A0A923S8H5</accession>
<dbReference type="InterPro" id="IPR036977">
    <property type="entry name" value="DNA_primase_Znf_CHC2"/>
</dbReference>
<keyword evidence="3" id="KW-0862">Zinc</keyword>
<evidence type="ECO:0000256" key="3">
    <source>
        <dbReference type="ARBA" id="ARBA00022833"/>
    </source>
</evidence>
<reference evidence="6" key="1">
    <citation type="submission" date="2020-08" db="EMBL/GenBank/DDBJ databases">
        <title>Genome public.</title>
        <authorList>
            <person name="Liu C."/>
            <person name="Sun Q."/>
        </authorList>
    </citation>
    <scope>NUCLEOTIDE SEQUENCE</scope>
    <source>
        <strain evidence="6">BX15</strain>
    </source>
</reference>
<evidence type="ECO:0000256" key="2">
    <source>
        <dbReference type="ARBA" id="ARBA00022771"/>
    </source>
</evidence>
<feature type="domain" description="Zinc finger CHC2-type" evidence="5">
    <location>
        <begin position="35"/>
        <end position="87"/>
    </location>
</feature>
<dbReference type="InterPro" id="IPR050219">
    <property type="entry name" value="DnaG_primase"/>
</dbReference>
<feature type="coiled-coil region" evidence="4">
    <location>
        <begin position="108"/>
        <end position="135"/>
    </location>
</feature>
<dbReference type="GO" id="GO:0008270">
    <property type="term" value="F:zinc ion binding"/>
    <property type="evidence" value="ECO:0007669"/>
    <property type="project" value="UniProtKB-KW"/>
</dbReference>
<dbReference type="SMART" id="SM00400">
    <property type="entry name" value="ZnF_CHCC"/>
    <property type="match status" value="1"/>
</dbReference>
<evidence type="ECO:0000313" key="7">
    <source>
        <dbReference type="Proteomes" id="UP000620327"/>
    </source>
</evidence>
<evidence type="ECO:0000313" key="6">
    <source>
        <dbReference type="EMBL" id="MBC5771755.1"/>
    </source>
</evidence>
<keyword evidence="4" id="KW-0175">Coiled coil</keyword>